<name>A0A1I6W693_9ACTN</name>
<evidence type="ECO:0000313" key="2">
    <source>
        <dbReference type="Proteomes" id="UP000198873"/>
    </source>
</evidence>
<dbReference type="Pfam" id="PF05331">
    <property type="entry name" value="DUF742"/>
    <property type="match status" value="1"/>
</dbReference>
<gene>
    <name evidence="1" type="ORF">SAMN05444716_11349</name>
</gene>
<dbReference type="EMBL" id="FPAB01000013">
    <property type="protein sequence ID" value="SFT21518.1"/>
    <property type="molecule type" value="Genomic_DNA"/>
</dbReference>
<dbReference type="InterPro" id="IPR007995">
    <property type="entry name" value="DUF742"/>
</dbReference>
<proteinExistence type="predicted"/>
<dbReference type="AlphaFoldDB" id="A0A1I6W693"/>
<dbReference type="PANTHER" id="PTHR36221:SF1">
    <property type="entry name" value="DUF742 DOMAIN-CONTAINING PROTEIN"/>
    <property type="match status" value="1"/>
</dbReference>
<evidence type="ECO:0000313" key="1">
    <source>
        <dbReference type="EMBL" id="SFT21518.1"/>
    </source>
</evidence>
<protein>
    <submittedName>
        <fullName evidence="1">Uncharacterized protein</fullName>
    </submittedName>
</protein>
<keyword evidence="2" id="KW-1185">Reference proteome</keyword>
<dbReference type="Proteomes" id="UP000198873">
    <property type="component" value="Unassembled WGS sequence"/>
</dbReference>
<dbReference type="STRING" id="1176198.SAMN05444716_11349"/>
<dbReference type="PANTHER" id="PTHR36221">
    <property type="entry name" value="DUF742 DOMAIN-CONTAINING PROTEIN"/>
    <property type="match status" value="1"/>
</dbReference>
<accession>A0A1I6W693</accession>
<sequence length="120" mass="12935">MTGNGGYRDSALRPYVITGGKFRPSRAALGVETLLLRAETAGPLPVTATRESRALVRMCERLLSLAEAAAHLKLPLSLVKVLASELVDAGYLVARSGIPQAARPDMELLQEVLDGLRRLR</sequence>
<dbReference type="RefSeq" id="WP_019431499.1">
    <property type="nucleotide sequence ID" value="NZ_CP054938.1"/>
</dbReference>
<reference evidence="2" key="1">
    <citation type="submission" date="2016-10" db="EMBL/GenBank/DDBJ databases">
        <authorList>
            <person name="Varghese N."/>
            <person name="Submissions S."/>
        </authorList>
    </citation>
    <scope>NUCLEOTIDE SEQUENCE [LARGE SCALE GENOMIC DNA]</scope>
    <source>
        <strain evidence="2">CGMCC 4.7047</strain>
    </source>
</reference>
<organism evidence="1 2">
    <name type="scientific">Streptomyces harbinensis</name>
    <dbReference type="NCBI Taxonomy" id="1176198"/>
    <lineage>
        <taxon>Bacteria</taxon>
        <taxon>Bacillati</taxon>
        <taxon>Actinomycetota</taxon>
        <taxon>Actinomycetes</taxon>
        <taxon>Kitasatosporales</taxon>
        <taxon>Streptomycetaceae</taxon>
        <taxon>Streptomyces</taxon>
    </lineage>
</organism>